<proteinExistence type="predicted"/>
<sequence length="167" mass="17496">MRAHTHRVPLALLLAFAVLLPAFWMIDLAQADAAHSGATPVQATEQIEAPRVPSPRPEATPQSAPSIAPPSDRPELIESKDVALALTQPAEASTLYLTMVRAPGADEPAPDGAASHVLPLSHAGASLPAVDVPLPTLSRGETQRLSRLLMPLTPTLEVPTTPPLLCV</sequence>
<protein>
    <recommendedName>
        <fullName evidence="4">Secreted protein</fullName>
    </recommendedName>
</protein>
<keyword evidence="3" id="KW-1185">Reference proteome</keyword>
<evidence type="ECO:0000256" key="1">
    <source>
        <dbReference type="SAM" id="MobiDB-lite"/>
    </source>
</evidence>
<dbReference type="EMBL" id="QYAD01000001">
    <property type="protein sequence ID" value="MBL3688876.1"/>
    <property type="molecule type" value="Genomic_DNA"/>
</dbReference>
<organism evidence="2 3">
    <name type="scientific">Leucobacter chromiireducens subsp. chromiireducens</name>
    <dbReference type="NCBI Taxonomy" id="660067"/>
    <lineage>
        <taxon>Bacteria</taxon>
        <taxon>Bacillati</taxon>
        <taxon>Actinomycetota</taxon>
        <taxon>Actinomycetes</taxon>
        <taxon>Micrococcales</taxon>
        <taxon>Microbacteriaceae</taxon>
        <taxon>Leucobacter</taxon>
    </lineage>
</organism>
<feature type="region of interest" description="Disordered" evidence="1">
    <location>
        <begin position="48"/>
        <end position="78"/>
    </location>
</feature>
<reference evidence="2 3" key="1">
    <citation type="submission" date="2018-09" db="EMBL/GenBank/DDBJ databases">
        <title>Comparative genomics of Leucobacter spp.</title>
        <authorList>
            <person name="Reis A.C."/>
            <person name="Kolvenbach B.A."/>
            <person name="Corvini P.F.X."/>
            <person name="Nunes O.C."/>
        </authorList>
    </citation>
    <scope>NUCLEOTIDE SEQUENCE [LARGE SCALE GENOMIC DNA]</scope>
    <source>
        <strain evidence="2 3">L-1</strain>
    </source>
</reference>
<evidence type="ECO:0000313" key="3">
    <source>
        <dbReference type="Proteomes" id="UP001646141"/>
    </source>
</evidence>
<evidence type="ECO:0000313" key="2">
    <source>
        <dbReference type="EMBL" id="MBL3688876.1"/>
    </source>
</evidence>
<name>A0ABS1SL28_9MICO</name>
<dbReference type="Proteomes" id="UP001646141">
    <property type="component" value="Unassembled WGS sequence"/>
</dbReference>
<gene>
    <name evidence="2" type="ORF">D3226_02735</name>
</gene>
<accession>A0ABS1SL28</accession>
<comment type="caution">
    <text evidence="2">The sequence shown here is derived from an EMBL/GenBank/DDBJ whole genome shotgun (WGS) entry which is preliminary data.</text>
</comment>
<evidence type="ECO:0008006" key="4">
    <source>
        <dbReference type="Google" id="ProtNLM"/>
    </source>
</evidence>